<dbReference type="Proteomes" id="UP000743107">
    <property type="component" value="Unassembled WGS sequence"/>
</dbReference>
<gene>
    <name evidence="1" type="ORF">GBO79_01795</name>
    <name evidence="2" type="ORF">ITQ97_01230</name>
</gene>
<reference evidence="1" key="1">
    <citation type="submission" date="2019-10" db="EMBL/GenBank/DDBJ databases">
        <authorList>
            <person name="Irmler S."/>
            <person name="Berthoud H."/>
            <person name="Roetschi A."/>
            <person name="Arias E."/>
            <person name="Shani N."/>
            <person name="Wuethrich D."/>
            <person name="Bruggmann R."/>
        </authorList>
    </citation>
    <scope>NUCLEOTIDE SEQUENCE</scope>
    <source>
        <strain evidence="1">FAM13073</strain>
    </source>
</reference>
<evidence type="ECO:0000313" key="3">
    <source>
        <dbReference type="Proteomes" id="UP000472573"/>
    </source>
</evidence>
<protein>
    <submittedName>
        <fullName evidence="2">Uncharacterized protein</fullName>
    </submittedName>
</protein>
<keyword evidence="3" id="KW-1185">Reference proteome</keyword>
<reference evidence="1" key="2">
    <citation type="submission" date="2019-12" db="EMBL/GenBank/DDBJ databases">
        <title>SpeciesPrimer: A bioinformatics pipeline dedicated to the design of qPCR primers for the quantification of bacterial species.</title>
        <authorList>
            <person name="Dreier M."/>
            <person name="Berthoud H."/>
            <person name="Shani N."/>
            <person name="Wechsler D."/>
            <person name="Junier P."/>
        </authorList>
    </citation>
    <scope>NUCLEOTIDE SEQUENCE</scope>
    <source>
        <strain evidence="1">FAM13073</strain>
    </source>
</reference>
<evidence type="ECO:0000313" key="1">
    <source>
        <dbReference type="EMBL" id="KAF0415079.1"/>
    </source>
</evidence>
<reference evidence="2" key="4">
    <citation type="submission" date="2020-11" db="EMBL/GenBank/DDBJ databases">
        <title>Antibiotic susceptibility profiles of Pediococcus pentosaceus from various origins and their implications for the safety assessment of strains with food-technology applications.</title>
        <authorList>
            <person name="Shani N."/>
            <person name="Oberhaensli S."/>
            <person name="Arias E."/>
        </authorList>
    </citation>
    <scope>NUCLEOTIDE SEQUENCE</scope>
    <source>
        <strain evidence="2">FAM 19164</strain>
    </source>
</reference>
<sequence>MKKVKDLLLVAFLVSFCWITTEVKASLKPLSNLENFQWANQAITPAENTSIMHSGARTKVTPLNGDATTNRLSVDQKINESQALVENVGFYQGKSVNLLVTLKRNKSNLKGGSLSFTKDYFLGIDIAGEVMVTYQFVDANQNPLTIKTAFNYFGLNSNKYIGYQDYNSVISAVYANNPTNIRYESENQWMYLKNTTVGIPWRDPRQSFEVVTKPISQVTFAVHNNDSTPSSLVYLTEFLARPESAPAYAESSDFNQANNGVYLAAEQTVPSTNSFTSEVSFNLEHVYNSEQYIPERIKVTNFDGKDVTQYFDWRIENQKVYIKTRPAATRAITDTTLHYKVYLKWLEAKKTVDPTRVVNGKLGLPFDVSTSVNGQAVGKSSAVSTVDYVGRVNVVFLADNGFEVLRAREVKSGILTTKFDVTDIYPEIAGYIPIKNDAVQDTGTFLPGNKTIIHRYRKGEKLSFKLKNLGDTLYISRFSNQSKLTVSFTHEDGAKVRLVGNCAGEKRILKEYSNAAHQVDDEIICQFPKSWINKKVDFYLEDDQHQMSNKETRIIKQERGPELSLPSKIDFGSHEIPLEITVCSLTRAEWVHVKDRSELDHYPWILKVREEHPLTNQNDQKLISRLYFKGNVINGENQTIGQDTGNLNLDLSQYLQLVLEPTDQIGSYHGELRWTLEDAPN</sequence>
<proteinExistence type="predicted"/>
<dbReference type="Proteomes" id="UP000472573">
    <property type="component" value="Unassembled WGS sequence"/>
</dbReference>
<accession>A0A6L5A556</accession>
<name>A0A6L5A556_PEDPE</name>
<evidence type="ECO:0000313" key="4">
    <source>
        <dbReference type="Proteomes" id="UP000743107"/>
    </source>
</evidence>
<comment type="caution">
    <text evidence="2">The sequence shown here is derived from an EMBL/GenBank/DDBJ whole genome shotgun (WGS) entry which is preliminary data.</text>
</comment>
<dbReference type="EMBL" id="WENB01000001">
    <property type="protein sequence ID" value="KAF0415079.1"/>
    <property type="molecule type" value="Genomic_DNA"/>
</dbReference>
<dbReference type="RefSeq" id="WP_159251177.1">
    <property type="nucleotide sequence ID" value="NZ_JABJXG010000012.1"/>
</dbReference>
<reference evidence="3" key="3">
    <citation type="submission" date="2020-03" db="EMBL/GenBank/DDBJ databases">
        <title>SpeciesPrimer: A bioinformatics pipeline dedicated to the design of qPCR primers for the quantification of bacterial species.</title>
        <authorList>
            <person name="Dreier M."/>
            <person name="Berthoud H."/>
            <person name="Shani N."/>
            <person name="Wechsler D."/>
            <person name="Junier P."/>
        </authorList>
    </citation>
    <scope>NUCLEOTIDE SEQUENCE [LARGE SCALE GENOMIC DNA]</scope>
    <source>
        <strain evidence="3">FAM13073</strain>
    </source>
</reference>
<dbReference type="AlphaFoldDB" id="A0A6L5A556"/>
<evidence type="ECO:0000313" key="2">
    <source>
        <dbReference type="EMBL" id="MBF7126459.1"/>
    </source>
</evidence>
<organism evidence="2 4">
    <name type="scientific">Pediococcus pentosaceus</name>
    <dbReference type="NCBI Taxonomy" id="1255"/>
    <lineage>
        <taxon>Bacteria</taxon>
        <taxon>Bacillati</taxon>
        <taxon>Bacillota</taxon>
        <taxon>Bacilli</taxon>
        <taxon>Lactobacillales</taxon>
        <taxon>Lactobacillaceae</taxon>
        <taxon>Pediococcus</taxon>
    </lineage>
</organism>
<dbReference type="EMBL" id="JADOFV010000001">
    <property type="protein sequence ID" value="MBF7126459.1"/>
    <property type="molecule type" value="Genomic_DNA"/>
</dbReference>